<reference evidence="4" key="1">
    <citation type="journal article" date="2019" name="Int. J. Syst. Evol. Microbiol.">
        <title>The Global Catalogue of Microorganisms (GCM) 10K type strain sequencing project: providing services to taxonomists for standard genome sequencing and annotation.</title>
        <authorList>
            <consortium name="The Broad Institute Genomics Platform"/>
            <consortium name="The Broad Institute Genome Sequencing Center for Infectious Disease"/>
            <person name="Wu L."/>
            <person name="Ma J."/>
        </authorList>
    </citation>
    <scope>NUCLEOTIDE SEQUENCE [LARGE SCALE GENOMIC DNA]</scope>
    <source>
        <strain evidence="4">JCM 15089</strain>
    </source>
</reference>
<dbReference type="InterPro" id="IPR050445">
    <property type="entry name" value="Bact_polysacc_biosynth/exp"/>
</dbReference>
<proteinExistence type="predicted"/>
<dbReference type="NCBIfam" id="TIGR03007">
    <property type="entry name" value="pepcterm_ChnLen"/>
    <property type="match status" value="1"/>
</dbReference>
<protein>
    <submittedName>
        <fullName evidence="3">Wzz/FepE/Etk N-terminal domain-containing protein</fullName>
    </submittedName>
</protein>
<keyword evidence="2" id="KW-0812">Transmembrane</keyword>
<keyword evidence="2" id="KW-1133">Transmembrane helix</keyword>
<dbReference type="Proteomes" id="UP001499951">
    <property type="component" value="Unassembled WGS sequence"/>
</dbReference>
<organism evidence="3 4">
    <name type="scientific">Rhizomicrobium electricum</name>
    <dbReference type="NCBI Taxonomy" id="480070"/>
    <lineage>
        <taxon>Bacteria</taxon>
        <taxon>Pseudomonadati</taxon>
        <taxon>Pseudomonadota</taxon>
        <taxon>Alphaproteobacteria</taxon>
        <taxon>Micropepsales</taxon>
        <taxon>Micropepsaceae</taxon>
        <taxon>Rhizomicrobium</taxon>
    </lineage>
</organism>
<comment type="caution">
    <text evidence="3">The sequence shown here is derived from an EMBL/GenBank/DDBJ whole genome shotgun (WGS) entry which is preliminary data.</text>
</comment>
<name>A0ABP3PLS3_9PROT</name>
<feature type="transmembrane region" description="Helical" evidence="2">
    <location>
        <begin position="421"/>
        <end position="443"/>
    </location>
</feature>
<keyword evidence="1" id="KW-0175">Coiled coil</keyword>
<gene>
    <name evidence="3" type="ORF">GCM10008942_18720</name>
</gene>
<dbReference type="RefSeq" id="WP_166929426.1">
    <property type="nucleotide sequence ID" value="NZ_BAAADD010000004.1"/>
</dbReference>
<dbReference type="EMBL" id="BAAADD010000004">
    <property type="protein sequence ID" value="GAA0570177.1"/>
    <property type="molecule type" value="Genomic_DNA"/>
</dbReference>
<accession>A0ABP3PLS3</accession>
<dbReference type="InterPro" id="IPR014345">
    <property type="entry name" value="XrtA_polysacc_chain"/>
</dbReference>
<feature type="transmembrane region" description="Helical" evidence="2">
    <location>
        <begin position="20"/>
        <end position="40"/>
    </location>
</feature>
<sequence>MQSWKLQLLGLLGGGWQFRWIGLGIAWVLCLVGWVVVALIPDAYQSSAKVYIDTDTLMRPLLRGIVVSTDTQQEIDVMLRTLLTAPNMERVVRATNPKSASWGAAKMQDAVAELTSNVKLKALGTKNLYQIGFTDPDPAYAQSVAQTLLSVMVDSNVGDQRRESDDARSFLDQQIAVYEKKIQDADKRKADFRAAHLDVFFGGNDIDEAKGDIVKAQQTVDEVTARRNSLRAQLGSTPATLDINGPAPIQVGGAGTVDNKRQALGQARAKLDELRATYTEDYPDVVAQKQLVERLKKQINEKTSPSEDPSLQSVANPTHLMLRTKLADEEVNLAVARDRLAAAQKRLDDAGKNVGSSLAIRQQYANLDRDYQALKKNFEALVERRESANISQAAGDQQSNMVFRVVEPPSVANRPASPNRIVLNLLVLFAGMGAGGAAAIALGAVSGRFLTMEQLGQAFALPVLGAVTIARTAADMVRMRRSASFFAAGAGALVAGYMVVLVFFHTTVTGGSLI</sequence>
<feature type="coiled-coil region" evidence="1">
    <location>
        <begin position="326"/>
        <end position="384"/>
    </location>
</feature>
<dbReference type="PANTHER" id="PTHR32309">
    <property type="entry name" value="TYROSINE-PROTEIN KINASE"/>
    <property type="match status" value="1"/>
</dbReference>
<feature type="coiled-coil region" evidence="1">
    <location>
        <begin position="168"/>
        <end position="233"/>
    </location>
</feature>
<evidence type="ECO:0000313" key="4">
    <source>
        <dbReference type="Proteomes" id="UP001499951"/>
    </source>
</evidence>
<feature type="transmembrane region" description="Helical" evidence="2">
    <location>
        <begin position="485"/>
        <end position="504"/>
    </location>
</feature>
<evidence type="ECO:0000256" key="2">
    <source>
        <dbReference type="SAM" id="Phobius"/>
    </source>
</evidence>
<keyword evidence="4" id="KW-1185">Reference proteome</keyword>
<evidence type="ECO:0000256" key="1">
    <source>
        <dbReference type="SAM" id="Coils"/>
    </source>
</evidence>
<evidence type="ECO:0000313" key="3">
    <source>
        <dbReference type="EMBL" id="GAA0570177.1"/>
    </source>
</evidence>
<dbReference type="PANTHER" id="PTHR32309:SF31">
    <property type="entry name" value="CAPSULAR EXOPOLYSACCHARIDE FAMILY"/>
    <property type="match status" value="1"/>
</dbReference>
<feature type="transmembrane region" description="Helical" evidence="2">
    <location>
        <begin position="455"/>
        <end position="473"/>
    </location>
</feature>
<keyword evidence="2" id="KW-0472">Membrane</keyword>